<evidence type="ECO:0008006" key="5">
    <source>
        <dbReference type="Google" id="ProtNLM"/>
    </source>
</evidence>
<dbReference type="InterPro" id="IPR025751">
    <property type="entry name" value="RsbRD_N_dom"/>
</dbReference>
<proteinExistence type="predicted"/>
<dbReference type="Pfam" id="PF13556">
    <property type="entry name" value="HTH_30"/>
    <property type="match status" value="1"/>
</dbReference>
<dbReference type="Pfam" id="PF14361">
    <property type="entry name" value="RsbRD_N"/>
    <property type="match status" value="1"/>
</dbReference>
<organism evidence="3 4">
    <name type="scientific">Nocardioides aromaticivorans</name>
    <dbReference type="NCBI Taxonomy" id="200618"/>
    <lineage>
        <taxon>Bacteria</taxon>
        <taxon>Bacillati</taxon>
        <taxon>Actinomycetota</taxon>
        <taxon>Actinomycetes</taxon>
        <taxon>Propionibacteriales</taxon>
        <taxon>Nocardioidaceae</taxon>
        <taxon>Nocardioides</taxon>
    </lineage>
</organism>
<feature type="domain" description="PucR C-terminal helix-turn-helix" evidence="1">
    <location>
        <begin position="333"/>
        <end position="389"/>
    </location>
</feature>
<dbReference type="PANTHER" id="PTHR33744:SF1">
    <property type="entry name" value="DNA-BINDING TRANSCRIPTIONAL ACTIVATOR ADER"/>
    <property type="match status" value="1"/>
</dbReference>
<dbReference type="EMBL" id="JACBZM010000001">
    <property type="protein sequence ID" value="NYI44253.1"/>
    <property type="molecule type" value="Genomic_DNA"/>
</dbReference>
<dbReference type="InterPro" id="IPR051448">
    <property type="entry name" value="CdaR-like_regulators"/>
</dbReference>
<evidence type="ECO:0000259" key="1">
    <source>
        <dbReference type="Pfam" id="PF13556"/>
    </source>
</evidence>
<reference evidence="3 4" key="1">
    <citation type="submission" date="2020-07" db="EMBL/GenBank/DDBJ databases">
        <title>Sequencing the genomes of 1000 actinobacteria strains.</title>
        <authorList>
            <person name="Klenk H.-P."/>
        </authorList>
    </citation>
    <scope>NUCLEOTIDE SEQUENCE [LARGE SCALE GENOMIC DNA]</scope>
    <source>
        <strain evidence="3 4">DSM 15131</strain>
    </source>
</reference>
<dbReference type="AlphaFoldDB" id="A0A7Y9ZGV0"/>
<dbReference type="PANTHER" id="PTHR33744">
    <property type="entry name" value="CARBOHYDRATE DIACID REGULATOR"/>
    <property type="match status" value="1"/>
</dbReference>
<dbReference type="RefSeq" id="WP_179648163.1">
    <property type="nucleotide sequence ID" value="NZ_JACBZM010000001.1"/>
</dbReference>
<accession>A0A7Y9ZGV0</accession>
<name>A0A7Y9ZGV0_9ACTN</name>
<gene>
    <name evidence="3" type="ORF">BJ993_001333</name>
</gene>
<dbReference type="InterPro" id="IPR042070">
    <property type="entry name" value="PucR_C-HTH_sf"/>
</dbReference>
<evidence type="ECO:0000313" key="3">
    <source>
        <dbReference type="EMBL" id="NYI44253.1"/>
    </source>
</evidence>
<comment type="caution">
    <text evidence="3">The sequence shown here is derived from an EMBL/GenBank/DDBJ whole genome shotgun (WGS) entry which is preliminary data.</text>
</comment>
<dbReference type="InterPro" id="IPR025736">
    <property type="entry name" value="PucR_C-HTH_dom"/>
</dbReference>
<feature type="domain" description="RsbT co-antagonist protein RsbRD N-terminal" evidence="2">
    <location>
        <begin position="31"/>
        <end position="174"/>
    </location>
</feature>
<sequence>MPRRVLRRPRAGESVLLPPETVAAIRADLATVADDVVDQIIREVPPYEDAFSGPMGETIRGAVQVALGGFLSLISDRRGPDALAPRASAVDGAYQLGRGEVRSGRTTDALLSAYRIGARVSWQHLSAKAVQQGIDPAQMASFAELVFAYIDELSAASVAGHQDESATEGRIRQRMAERLARHLLVGAPEATVLASAERAEWTPPTTLTAVLVHESQAGSLLQTFKRGTLLTADLPDLDGDALLMVPDAHDRARAVLLRAVRGRDALVGPPRPWMQVRESFDRAVRARSLGLTGDTELHLPRLVLTADPRALEDLRAVVLAPLAELRPAAAAKLRETLRAWLLHQGRRDDVAAALFVHPQTIRYRMTQLRELYGDRLEDPATVLALTLALGVEEESG</sequence>
<dbReference type="Proteomes" id="UP000562045">
    <property type="component" value="Unassembled WGS sequence"/>
</dbReference>
<dbReference type="Gene3D" id="1.10.10.2840">
    <property type="entry name" value="PucR C-terminal helix-turn-helix domain"/>
    <property type="match status" value="1"/>
</dbReference>
<evidence type="ECO:0000313" key="4">
    <source>
        <dbReference type="Proteomes" id="UP000562045"/>
    </source>
</evidence>
<protein>
    <recommendedName>
        <fullName evidence="5">Transcriptional regulator</fullName>
    </recommendedName>
</protein>
<evidence type="ECO:0000259" key="2">
    <source>
        <dbReference type="Pfam" id="PF14361"/>
    </source>
</evidence>